<evidence type="ECO:0000313" key="2">
    <source>
        <dbReference type="Proteomes" id="UP000002230"/>
    </source>
</evidence>
<accession>A0A0H3DS11</accession>
<dbReference type="EMBL" id="CP002154">
    <property type="protein sequence ID" value="ADM41356.1"/>
    <property type="molecule type" value="Genomic_DNA"/>
</dbReference>
<keyword evidence="2" id="KW-1185">Reference proteome</keyword>
<dbReference type="PATRIC" id="fig|718251.5.peg.1282"/>
<sequence length="43" mass="4665">MLGGGGDIPALIEIYQNLAQEVFYGATPAIKAIYFYSMVLLIV</sequence>
<reference evidence="2" key="1">
    <citation type="submission" date="2010-08" db="EMBL/GenBank/DDBJ databases">
        <title>Genome comparisons of Edwardsiella bacteria analysed using deep sequencing technology.</title>
        <authorList>
            <person name="van Soest J.J."/>
            <person name="Henkel C.V."/>
            <person name="Jansen H.J."/>
            <person name="van den Hondel C.A.M.J.J."/>
            <person name="Bloemberg G.V."/>
            <person name="Meijer A.H."/>
            <person name="Spaink H.P."/>
        </authorList>
    </citation>
    <scope>NUCLEOTIDE SEQUENCE [LARGE SCALE GENOMIC DNA]</scope>
    <source>
        <strain evidence="2">FL6-60</strain>
    </source>
</reference>
<organism evidence="1 2">
    <name type="scientific">Edwardsiella tarda (strain FL6-60)</name>
    <dbReference type="NCBI Taxonomy" id="718251"/>
    <lineage>
        <taxon>Bacteria</taxon>
        <taxon>Pseudomonadati</taxon>
        <taxon>Pseudomonadota</taxon>
        <taxon>Gammaproteobacteria</taxon>
        <taxon>Enterobacterales</taxon>
        <taxon>Hafniaceae</taxon>
        <taxon>Edwardsiella</taxon>
    </lineage>
</organism>
<protein>
    <submittedName>
        <fullName evidence="1">Uncharacterized protein</fullName>
    </submittedName>
</protein>
<proteinExistence type="predicted"/>
<dbReference type="Proteomes" id="UP000002230">
    <property type="component" value="Chromosome"/>
</dbReference>
<dbReference type="AlphaFoldDB" id="A0A0H3DS11"/>
<dbReference type="KEGG" id="etd:ETAF_1242"/>
<reference evidence="1 2" key="2">
    <citation type="journal article" date="2011" name="BMC Immunol.">
        <title>Comparison of static immersion and intravenous injection systems for exposure of zebrafish embryos to the natural pathogen Edwardsiella tarda.</title>
        <authorList>
            <person name="van Soest J.J."/>
            <person name="Stockhammer O.W."/>
            <person name="Ordas A."/>
            <person name="Bloemberg G.V."/>
            <person name="Spaink H.P."/>
            <person name="Meijer A.H."/>
        </authorList>
    </citation>
    <scope>NUCLEOTIDE SEQUENCE [LARGE SCALE GENOMIC DNA]</scope>
    <source>
        <strain evidence="1 2">FL6-60</strain>
    </source>
</reference>
<evidence type="ECO:0000313" key="1">
    <source>
        <dbReference type="EMBL" id="ADM41356.1"/>
    </source>
</evidence>
<name>A0A0H3DS11_EDWTF</name>
<dbReference type="HOGENOM" id="CLU_3232861_0_0_6"/>
<gene>
    <name evidence="1" type="ordered locus">ETAF_1242</name>
</gene>